<gene>
    <name evidence="3" type="ORF">FA09DRAFT_307415</name>
</gene>
<dbReference type="PRINTS" id="PR00721">
    <property type="entry name" value="STOMATIN"/>
</dbReference>
<dbReference type="GO" id="GO:0005886">
    <property type="term" value="C:plasma membrane"/>
    <property type="evidence" value="ECO:0007669"/>
    <property type="project" value="InterPro"/>
</dbReference>
<dbReference type="PANTHER" id="PTHR10264:SF19">
    <property type="entry name" value="AT06885P-RELATED"/>
    <property type="match status" value="1"/>
</dbReference>
<protein>
    <recommendedName>
        <fullName evidence="2">Band 7 domain-containing protein</fullName>
    </recommendedName>
</protein>
<dbReference type="CDD" id="cd13437">
    <property type="entry name" value="SPFH_alloslipin"/>
    <property type="match status" value="1"/>
</dbReference>
<keyword evidence="4" id="KW-1185">Reference proteome</keyword>
<dbReference type="InterPro" id="IPR001107">
    <property type="entry name" value="Band_7"/>
</dbReference>
<dbReference type="Pfam" id="PF01145">
    <property type="entry name" value="Band_7"/>
    <property type="match status" value="1"/>
</dbReference>
<dbReference type="Gene3D" id="3.30.479.30">
    <property type="entry name" value="Band 7 domain"/>
    <property type="match status" value="1"/>
</dbReference>
<dbReference type="FunFam" id="3.30.479.30:FF:000004">
    <property type="entry name" value="Putative membrane protease family, stomatin"/>
    <property type="match status" value="1"/>
</dbReference>
<feature type="domain" description="Band 7" evidence="2">
    <location>
        <begin position="44"/>
        <end position="201"/>
    </location>
</feature>
<dbReference type="Proteomes" id="UP000245946">
    <property type="component" value="Unassembled WGS sequence"/>
</dbReference>
<dbReference type="EMBL" id="KZ819291">
    <property type="protein sequence ID" value="PWN98425.1"/>
    <property type="molecule type" value="Genomic_DNA"/>
</dbReference>
<dbReference type="STRING" id="58919.A0A316ZDQ7"/>
<dbReference type="InterPro" id="IPR036013">
    <property type="entry name" value="Band_7/SPFH_dom_sf"/>
</dbReference>
<dbReference type="GO" id="GO:0098552">
    <property type="term" value="C:side of membrane"/>
    <property type="evidence" value="ECO:0007669"/>
    <property type="project" value="UniProtKB-ARBA"/>
</dbReference>
<comment type="similarity">
    <text evidence="1">Belongs to the band 7/mec-2 family.</text>
</comment>
<proteinExistence type="inferred from homology"/>
<sequence length="289" mass="31155">MQVSYAQTFDIENANNGFYGSLMNCLGVVAGSLGQLPCCICCPNPFKEINQGSVGLVSRYGQVLRAVDPGLVQINPCSETLRTVDIKIQMSVIPKQTVMTRDNVSVEIESICYWHVENPYLAAYGISDVRQALIERAQATLRDVVGARPLQSVVSDREGVAIQVEEIVETTAKAWGVRVESILIKDIIFSRELQESLSSAATQRRIGESKVIAARAEVDAAKLMRQAADILASPAAMNIRTLEAYQAMAKSANSKVIFVPTDMATGANAASGSSALQNTAVLQQLADQD</sequence>
<dbReference type="SUPFAM" id="SSF117892">
    <property type="entry name" value="Band 7/SPFH domain"/>
    <property type="match status" value="1"/>
</dbReference>
<dbReference type="AlphaFoldDB" id="A0A316ZDQ7"/>
<name>A0A316ZDQ7_9BASI</name>
<accession>A0A316ZDQ7</accession>
<dbReference type="Gene3D" id="6.10.250.2090">
    <property type="match status" value="1"/>
</dbReference>
<evidence type="ECO:0000313" key="4">
    <source>
        <dbReference type="Proteomes" id="UP000245946"/>
    </source>
</evidence>
<dbReference type="GeneID" id="37268106"/>
<evidence type="ECO:0000256" key="1">
    <source>
        <dbReference type="ARBA" id="ARBA00008164"/>
    </source>
</evidence>
<dbReference type="InterPro" id="IPR043202">
    <property type="entry name" value="Band-7_stomatin-like"/>
</dbReference>
<reference evidence="3 4" key="1">
    <citation type="journal article" date="2018" name="Mol. Biol. Evol.">
        <title>Broad Genomic Sampling Reveals a Smut Pathogenic Ancestry of the Fungal Clade Ustilaginomycotina.</title>
        <authorList>
            <person name="Kijpornyongpan T."/>
            <person name="Mondo S.J."/>
            <person name="Barry K."/>
            <person name="Sandor L."/>
            <person name="Lee J."/>
            <person name="Lipzen A."/>
            <person name="Pangilinan J."/>
            <person name="LaButti K."/>
            <person name="Hainaut M."/>
            <person name="Henrissat B."/>
            <person name="Grigoriev I.V."/>
            <person name="Spatafora J.W."/>
            <person name="Aime M.C."/>
        </authorList>
    </citation>
    <scope>NUCLEOTIDE SEQUENCE [LARGE SCALE GENOMIC DNA]</scope>
    <source>
        <strain evidence="3 4">MCA 4186</strain>
    </source>
</reference>
<dbReference type="OrthoDB" id="2105077at2759"/>
<evidence type="ECO:0000313" key="3">
    <source>
        <dbReference type="EMBL" id="PWN98425.1"/>
    </source>
</evidence>
<evidence type="ECO:0000259" key="2">
    <source>
        <dbReference type="SMART" id="SM00244"/>
    </source>
</evidence>
<dbReference type="RefSeq" id="XP_025598704.1">
    <property type="nucleotide sequence ID" value="XM_025740560.1"/>
</dbReference>
<dbReference type="PANTHER" id="PTHR10264">
    <property type="entry name" value="BAND 7 PROTEIN-RELATED"/>
    <property type="match status" value="1"/>
</dbReference>
<organism evidence="3 4">
    <name type="scientific">Tilletiopsis washingtonensis</name>
    <dbReference type="NCBI Taxonomy" id="58919"/>
    <lineage>
        <taxon>Eukaryota</taxon>
        <taxon>Fungi</taxon>
        <taxon>Dikarya</taxon>
        <taxon>Basidiomycota</taxon>
        <taxon>Ustilaginomycotina</taxon>
        <taxon>Exobasidiomycetes</taxon>
        <taxon>Entylomatales</taxon>
        <taxon>Entylomatales incertae sedis</taxon>
        <taxon>Tilletiopsis</taxon>
    </lineage>
</organism>
<dbReference type="InterPro" id="IPR001972">
    <property type="entry name" value="Stomatin_HflK_fam"/>
</dbReference>
<dbReference type="SMART" id="SM00244">
    <property type="entry name" value="PHB"/>
    <property type="match status" value="1"/>
</dbReference>